<dbReference type="InterPro" id="IPR013324">
    <property type="entry name" value="RNA_pol_sigma_r3/r4-like"/>
</dbReference>
<organism evidence="2 3">
    <name type="scientific">Lysinibacillus composti</name>
    <dbReference type="NCBI Taxonomy" id="720633"/>
    <lineage>
        <taxon>Bacteria</taxon>
        <taxon>Bacillati</taxon>
        <taxon>Bacillota</taxon>
        <taxon>Bacilli</taxon>
        <taxon>Bacillales</taxon>
        <taxon>Bacillaceae</taxon>
        <taxon>Lysinibacillus</taxon>
    </lineage>
</organism>
<dbReference type="Gene3D" id="1.10.10.10">
    <property type="entry name" value="Winged helix-like DNA-binding domain superfamily/Winged helix DNA-binding domain"/>
    <property type="match status" value="1"/>
</dbReference>
<evidence type="ECO:0000256" key="1">
    <source>
        <dbReference type="SAM" id="MobiDB-lite"/>
    </source>
</evidence>
<evidence type="ECO:0000313" key="3">
    <source>
        <dbReference type="Proteomes" id="UP000274033"/>
    </source>
</evidence>
<dbReference type="EMBL" id="RRCT01000005">
    <property type="protein sequence ID" value="RQW75136.1"/>
    <property type="molecule type" value="Genomic_DNA"/>
</dbReference>
<feature type="region of interest" description="Disordered" evidence="1">
    <location>
        <begin position="115"/>
        <end position="136"/>
    </location>
</feature>
<feature type="compositionally biased region" description="Basic and acidic residues" evidence="1">
    <location>
        <begin position="122"/>
        <end position="136"/>
    </location>
</feature>
<sequence length="221" mass="25946">MLCVAIEVPYLVALIFRTKGLCTSRHRPIFVSFAANAVRRKGCKMKIRIMYDNKPTYLEVPDEDCTVMIDMDYEDRLSCAEDNETVIRRSPQEIMDERFNKPDYNNWHKFDRHRGMPKKPFRKDDESEDATDHMDYLPDNTHEVARIKKEDYEYYCEIIRSILKPKHSEPFIAVYLDGMTMTEYAEREGVSKSAISHRLNTAKKNLKKVFPESSTFPSCHG</sequence>
<dbReference type="SUPFAM" id="SSF88659">
    <property type="entry name" value="Sigma3 and sigma4 domains of RNA polymerase sigma factors"/>
    <property type="match status" value="1"/>
</dbReference>
<keyword evidence="3" id="KW-1185">Reference proteome</keyword>
<dbReference type="InterPro" id="IPR036388">
    <property type="entry name" value="WH-like_DNA-bd_sf"/>
</dbReference>
<proteinExistence type="predicted"/>
<name>A0A3N9UTC8_9BACI</name>
<dbReference type="Proteomes" id="UP000274033">
    <property type="component" value="Unassembled WGS sequence"/>
</dbReference>
<accession>A0A3N9UTC8</accession>
<protein>
    <submittedName>
        <fullName evidence="2">Sigma-70 family RNA polymerase sigma factor</fullName>
    </submittedName>
</protein>
<gene>
    <name evidence="2" type="ORF">EBB45_07150</name>
</gene>
<evidence type="ECO:0000313" key="2">
    <source>
        <dbReference type="EMBL" id="RQW75136.1"/>
    </source>
</evidence>
<dbReference type="AlphaFoldDB" id="A0A3N9UTC8"/>
<reference evidence="2 3" key="1">
    <citation type="journal article" date="2013" name="J. Microbiol.">
        <title>Lysinibacillus chungkukjangi sp. nov., isolated from Chungkukjang, Korean fermented soybean food.</title>
        <authorList>
            <person name="Kim S.J."/>
            <person name="Jang Y.H."/>
            <person name="Hamada M."/>
            <person name="Ahn J.H."/>
            <person name="Weon H.Y."/>
            <person name="Suzuki K."/>
            <person name="Whang K.S."/>
            <person name="Kwon S.W."/>
        </authorList>
    </citation>
    <scope>NUCLEOTIDE SEQUENCE [LARGE SCALE GENOMIC DNA]</scope>
    <source>
        <strain evidence="2 3">MCCC 1A12701</strain>
    </source>
</reference>
<comment type="caution">
    <text evidence="2">The sequence shown here is derived from an EMBL/GenBank/DDBJ whole genome shotgun (WGS) entry which is preliminary data.</text>
</comment>
<dbReference type="OrthoDB" id="1656210at2"/>